<dbReference type="PANTHER" id="PTHR43312">
    <property type="entry name" value="D-THREO-ALDOSE 1-DEHYDROGENASE"/>
    <property type="match status" value="1"/>
</dbReference>
<dbReference type="CDD" id="cd19097">
    <property type="entry name" value="AKR_unchar"/>
    <property type="match status" value="1"/>
</dbReference>
<dbReference type="RefSeq" id="WP_139332761.1">
    <property type="nucleotide sequence ID" value="NZ_FTOA01000002.1"/>
</dbReference>
<proteinExistence type="predicted"/>
<organism evidence="2 3">
    <name type="scientific">Insolitispirillum peregrinum</name>
    <dbReference type="NCBI Taxonomy" id="80876"/>
    <lineage>
        <taxon>Bacteria</taxon>
        <taxon>Pseudomonadati</taxon>
        <taxon>Pseudomonadota</taxon>
        <taxon>Alphaproteobacteria</taxon>
        <taxon>Rhodospirillales</taxon>
        <taxon>Novispirillaceae</taxon>
        <taxon>Insolitispirillum</taxon>
    </lineage>
</organism>
<dbReference type="InterPro" id="IPR053135">
    <property type="entry name" value="AKR2_Oxidoreductase"/>
</dbReference>
<accession>A0A1N7JDE0</accession>
<dbReference type="SUPFAM" id="SSF51430">
    <property type="entry name" value="NAD(P)-linked oxidoreductase"/>
    <property type="match status" value="1"/>
</dbReference>
<reference evidence="2 3" key="1">
    <citation type="submission" date="2017-01" db="EMBL/GenBank/DDBJ databases">
        <authorList>
            <person name="Mah S.A."/>
            <person name="Swanson W.J."/>
            <person name="Moy G.W."/>
            <person name="Vacquier V.D."/>
        </authorList>
    </citation>
    <scope>NUCLEOTIDE SEQUENCE [LARGE SCALE GENOMIC DNA]</scope>
    <source>
        <strain evidence="2 3">DSM 11589</strain>
    </source>
</reference>
<evidence type="ECO:0000313" key="2">
    <source>
        <dbReference type="EMBL" id="SIS47261.1"/>
    </source>
</evidence>
<dbReference type="OrthoDB" id="9783572at2"/>
<dbReference type="PANTHER" id="PTHR43312:SF1">
    <property type="entry name" value="NADP-DEPENDENT OXIDOREDUCTASE DOMAIN-CONTAINING PROTEIN"/>
    <property type="match status" value="1"/>
</dbReference>
<gene>
    <name evidence="2" type="ORF">SAMN05421779_102124</name>
</gene>
<feature type="domain" description="NADP-dependent oxidoreductase" evidence="1">
    <location>
        <begin position="7"/>
        <end position="297"/>
    </location>
</feature>
<evidence type="ECO:0000313" key="3">
    <source>
        <dbReference type="Proteomes" id="UP000185678"/>
    </source>
</evidence>
<dbReference type="EMBL" id="FTOA01000002">
    <property type="protein sequence ID" value="SIS47261.1"/>
    <property type="molecule type" value="Genomic_DNA"/>
</dbReference>
<sequence>MSVSADRLILGTAQLGLSYGIANQNGKPDRSEAIALVHTALAAGVRVLDTARCYGDSEEVLHDALQAAPGDLAQQATVITKVNTPEPEEAAALSDAALADLARDGVRASCQVLGVETLPVVLIREAWPLRRPNGFWQALLEMREQGLIGTLGLSAQAAEEADLAAACPDIGHLQIPFNLLDYRWRDGGALDRLASRPDITLHVRSVFLQGLLLGGDRVLWPAVANGCGPAVQAALLRAKDELGRASLADLCLAYVLGYPQVAGVVLGMETSAQLGDNLALLARPPLTVDQRKAVDAMVPRVPEALLNPGQW</sequence>
<dbReference type="AlphaFoldDB" id="A0A1N7JDE0"/>
<dbReference type="InterPro" id="IPR036812">
    <property type="entry name" value="NAD(P)_OxRdtase_dom_sf"/>
</dbReference>
<dbReference type="Gene3D" id="3.20.20.100">
    <property type="entry name" value="NADP-dependent oxidoreductase domain"/>
    <property type="match status" value="1"/>
</dbReference>
<evidence type="ECO:0000259" key="1">
    <source>
        <dbReference type="Pfam" id="PF00248"/>
    </source>
</evidence>
<dbReference type="STRING" id="80876.SAMN05421779_102124"/>
<name>A0A1N7JDE0_9PROT</name>
<protein>
    <submittedName>
        <fullName evidence="2">Predicted oxidoreductase</fullName>
    </submittedName>
</protein>
<dbReference type="Pfam" id="PF00248">
    <property type="entry name" value="Aldo_ket_red"/>
    <property type="match status" value="1"/>
</dbReference>
<keyword evidence="3" id="KW-1185">Reference proteome</keyword>
<dbReference type="InterPro" id="IPR023210">
    <property type="entry name" value="NADP_OxRdtase_dom"/>
</dbReference>
<dbReference type="Proteomes" id="UP000185678">
    <property type="component" value="Unassembled WGS sequence"/>
</dbReference>